<dbReference type="AlphaFoldDB" id="A0A1I4YBF2"/>
<dbReference type="Pfam" id="PF00403">
    <property type="entry name" value="HMA"/>
    <property type="match status" value="1"/>
</dbReference>
<dbReference type="Proteomes" id="UP000198867">
    <property type="component" value="Unassembled WGS sequence"/>
</dbReference>
<keyword evidence="3" id="KW-1185">Reference proteome</keyword>
<protein>
    <submittedName>
        <fullName evidence="2">Copper chaperone CopZ</fullName>
    </submittedName>
</protein>
<evidence type="ECO:0000313" key="3">
    <source>
        <dbReference type="Proteomes" id="UP000198867"/>
    </source>
</evidence>
<feature type="domain" description="HMA" evidence="1">
    <location>
        <begin position="60"/>
        <end position="128"/>
    </location>
</feature>
<sequence length="137" mass="13577">MPAHHDLGLSARSDLRSARDLGLTDVNASGGGCGCGHGGGGCACGEHSAGAATSAAATAVVTELSVSGMTSGTCVRYVTEELAEIYGVNGVDVTLNPTGTSTVVVLSEFPLDRAHVAAAIEEAGYALVSTPLFSPNL</sequence>
<dbReference type="SUPFAM" id="SSF55008">
    <property type="entry name" value="HMA, heavy metal-associated domain"/>
    <property type="match status" value="1"/>
</dbReference>
<accession>A0A1I4YBF2</accession>
<proteinExistence type="predicted"/>
<evidence type="ECO:0000259" key="1">
    <source>
        <dbReference type="PROSITE" id="PS50846"/>
    </source>
</evidence>
<dbReference type="STRING" id="995034.SAMN05216219_0094"/>
<dbReference type="InterPro" id="IPR036163">
    <property type="entry name" value="HMA_dom_sf"/>
</dbReference>
<dbReference type="EMBL" id="FOVM01000001">
    <property type="protein sequence ID" value="SFN35365.1"/>
    <property type="molecule type" value="Genomic_DNA"/>
</dbReference>
<dbReference type="InterPro" id="IPR006121">
    <property type="entry name" value="HMA_dom"/>
</dbReference>
<dbReference type="Gene3D" id="3.30.70.100">
    <property type="match status" value="1"/>
</dbReference>
<evidence type="ECO:0000313" key="2">
    <source>
        <dbReference type="EMBL" id="SFN35365.1"/>
    </source>
</evidence>
<dbReference type="RefSeq" id="WP_245762326.1">
    <property type="nucleotide sequence ID" value="NZ_FOVM01000001.1"/>
</dbReference>
<name>A0A1I4YBF2_9MICO</name>
<reference evidence="3" key="1">
    <citation type="submission" date="2016-10" db="EMBL/GenBank/DDBJ databases">
        <authorList>
            <person name="Varghese N."/>
            <person name="Submissions S."/>
        </authorList>
    </citation>
    <scope>NUCLEOTIDE SEQUENCE [LARGE SCALE GENOMIC DNA]</scope>
    <source>
        <strain evidence="3">CGMCC 1.11101</strain>
    </source>
</reference>
<dbReference type="GO" id="GO:0046872">
    <property type="term" value="F:metal ion binding"/>
    <property type="evidence" value="ECO:0007669"/>
    <property type="project" value="InterPro"/>
</dbReference>
<gene>
    <name evidence="2" type="ORF">SAMN05216219_0094</name>
</gene>
<dbReference type="CDD" id="cd00371">
    <property type="entry name" value="HMA"/>
    <property type="match status" value="1"/>
</dbReference>
<organism evidence="2 3">
    <name type="scientific">Mycetocola miduiensis</name>
    <dbReference type="NCBI Taxonomy" id="995034"/>
    <lineage>
        <taxon>Bacteria</taxon>
        <taxon>Bacillati</taxon>
        <taxon>Actinomycetota</taxon>
        <taxon>Actinomycetes</taxon>
        <taxon>Micrococcales</taxon>
        <taxon>Microbacteriaceae</taxon>
        <taxon>Mycetocola</taxon>
    </lineage>
</organism>
<dbReference type="PROSITE" id="PS50846">
    <property type="entry name" value="HMA_2"/>
    <property type="match status" value="1"/>
</dbReference>